<dbReference type="Proteomes" id="UP001154265">
    <property type="component" value="Unassembled WGS sequence"/>
</dbReference>
<comment type="caution">
    <text evidence="2">The sequence shown here is derived from an EMBL/GenBank/DDBJ whole genome shotgun (WGS) entry which is preliminary data.</text>
</comment>
<reference evidence="2" key="1">
    <citation type="journal article" date="2022" name="Genome Biol. Evol.">
        <title>A New Gene Family Diagnostic for Intracellular Biomineralization of Amorphous Ca Carbonates by Cyanobacteria.</title>
        <authorList>
            <person name="Benzerara K."/>
            <person name="Duprat E."/>
            <person name="Bitard-Feildel T."/>
            <person name="Caumes G."/>
            <person name="Cassier-Chauvat C."/>
            <person name="Chauvat F."/>
            <person name="Dezi M."/>
            <person name="Diop S.I."/>
            <person name="Gaschignard G."/>
            <person name="Gorgen S."/>
            <person name="Gugger M."/>
            <person name="Lopez-Garcia P."/>
            <person name="Millet M."/>
            <person name="Skouri-Panet F."/>
            <person name="Moreira D."/>
            <person name="Callebaut I."/>
        </authorList>
    </citation>
    <scope>NUCLEOTIDE SEQUENCE</scope>
    <source>
        <strain evidence="2">G9</strain>
    </source>
</reference>
<dbReference type="EMBL" id="JAKKUT010000002">
    <property type="protein sequence ID" value="MDG2990666.1"/>
    <property type="molecule type" value="Genomic_DNA"/>
</dbReference>
<sequence length="232" mass="26513">MTEIHQKETNPSYGRIDHYVSDKGQAYFQWQAEDGLTQANYNKHIWQNYVLETDDVLDFGCGGGFLLNALQAHKKVGVEINPHARKNAAELGIDVYATIEEVSGAFDKVISSHALEHVPHPRQAILALKEKLKDQQSRMILLLPLDDWRSSYNREYKANDVNMHLYTWTPQLLGNLLSSCDMRIEMIKVINHAWPPKKELLWQLSPQLFHLAATAWSVISKQRQLLAIATLA</sequence>
<evidence type="ECO:0000313" key="2">
    <source>
        <dbReference type="EMBL" id="MDG2990666.1"/>
    </source>
</evidence>
<dbReference type="GO" id="GO:0032259">
    <property type="term" value="P:methylation"/>
    <property type="evidence" value="ECO:0007669"/>
    <property type="project" value="UniProtKB-KW"/>
</dbReference>
<dbReference type="SUPFAM" id="SSF53335">
    <property type="entry name" value="S-adenosyl-L-methionine-dependent methyltransferases"/>
    <property type="match status" value="1"/>
</dbReference>
<gene>
    <name evidence="2" type="ORF">L3556_06920</name>
</gene>
<proteinExistence type="predicted"/>
<organism evidence="2 3">
    <name type="scientific">Candidatus Synechococcus calcipolaris G9</name>
    <dbReference type="NCBI Taxonomy" id="1497997"/>
    <lineage>
        <taxon>Bacteria</taxon>
        <taxon>Bacillati</taxon>
        <taxon>Cyanobacteriota</taxon>
        <taxon>Cyanophyceae</taxon>
        <taxon>Synechococcales</taxon>
        <taxon>Synechococcaceae</taxon>
        <taxon>Synechococcus</taxon>
    </lineage>
</organism>
<evidence type="ECO:0000256" key="1">
    <source>
        <dbReference type="ARBA" id="ARBA00022679"/>
    </source>
</evidence>
<keyword evidence="2" id="KW-0489">Methyltransferase</keyword>
<dbReference type="PANTHER" id="PTHR43861:SF3">
    <property type="entry name" value="PUTATIVE (AFU_ORTHOLOGUE AFUA_2G14390)-RELATED"/>
    <property type="match status" value="1"/>
</dbReference>
<dbReference type="RefSeq" id="WP_277866572.1">
    <property type="nucleotide sequence ID" value="NZ_JAKKUT010000002.1"/>
</dbReference>
<name>A0ABT6EYY6_9SYNE</name>
<evidence type="ECO:0000313" key="3">
    <source>
        <dbReference type="Proteomes" id="UP001154265"/>
    </source>
</evidence>
<protein>
    <submittedName>
        <fullName evidence="2">Methyltransferase domain-containing protein</fullName>
    </submittedName>
</protein>
<dbReference type="PANTHER" id="PTHR43861">
    <property type="entry name" value="TRANS-ACONITATE 2-METHYLTRANSFERASE-RELATED"/>
    <property type="match status" value="1"/>
</dbReference>
<dbReference type="InterPro" id="IPR029063">
    <property type="entry name" value="SAM-dependent_MTases_sf"/>
</dbReference>
<reference evidence="2" key="2">
    <citation type="submission" date="2022-01" db="EMBL/GenBank/DDBJ databases">
        <authorList>
            <person name="Zivanovic Y."/>
            <person name="Moreira D."/>
            <person name="Lopez-Garcia P."/>
        </authorList>
    </citation>
    <scope>NUCLEOTIDE SEQUENCE</scope>
    <source>
        <strain evidence="2">G9</strain>
    </source>
</reference>
<dbReference type="Gene3D" id="3.40.50.150">
    <property type="entry name" value="Vaccinia Virus protein VP39"/>
    <property type="match status" value="1"/>
</dbReference>
<keyword evidence="3" id="KW-1185">Reference proteome</keyword>
<keyword evidence="1" id="KW-0808">Transferase</keyword>
<dbReference type="CDD" id="cd02440">
    <property type="entry name" value="AdoMet_MTases"/>
    <property type="match status" value="1"/>
</dbReference>
<accession>A0ABT6EYY6</accession>
<dbReference type="Pfam" id="PF13489">
    <property type="entry name" value="Methyltransf_23"/>
    <property type="match status" value="1"/>
</dbReference>
<dbReference type="GO" id="GO:0008168">
    <property type="term" value="F:methyltransferase activity"/>
    <property type="evidence" value="ECO:0007669"/>
    <property type="project" value="UniProtKB-KW"/>
</dbReference>